<dbReference type="Proteomes" id="UP001283361">
    <property type="component" value="Unassembled WGS sequence"/>
</dbReference>
<evidence type="ECO:0000259" key="4">
    <source>
        <dbReference type="Pfam" id="PF19273"/>
    </source>
</evidence>
<evidence type="ECO:0000256" key="1">
    <source>
        <dbReference type="ARBA" id="ARBA00009466"/>
    </source>
</evidence>
<evidence type="ECO:0000259" key="3">
    <source>
        <dbReference type="Pfam" id="PF08389"/>
    </source>
</evidence>
<dbReference type="InterPro" id="IPR045478">
    <property type="entry name" value="Exportin-5_C"/>
</dbReference>
<dbReference type="GO" id="GO:0031267">
    <property type="term" value="F:small GTPase binding"/>
    <property type="evidence" value="ECO:0007669"/>
    <property type="project" value="InterPro"/>
</dbReference>
<gene>
    <name evidence="5" type="ORF">RRG08_026073</name>
</gene>
<dbReference type="GO" id="GO:0005634">
    <property type="term" value="C:nucleus"/>
    <property type="evidence" value="ECO:0007669"/>
    <property type="project" value="TreeGrafter"/>
</dbReference>
<comment type="caution">
    <text evidence="5">The sequence shown here is derived from an EMBL/GenBank/DDBJ whole genome shotgun (WGS) entry which is preliminary data.</text>
</comment>
<feature type="domain" description="Importin N-terminal" evidence="2">
    <location>
        <begin position="36"/>
        <end position="102"/>
    </location>
</feature>
<dbReference type="InterPro" id="IPR011989">
    <property type="entry name" value="ARM-like"/>
</dbReference>
<reference evidence="5" key="1">
    <citation type="journal article" date="2023" name="G3 (Bethesda)">
        <title>A reference genome for the long-term kleptoplast-retaining sea slug Elysia crispata morphotype clarki.</title>
        <authorList>
            <person name="Eastman K.E."/>
            <person name="Pendleton A.L."/>
            <person name="Shaikh M.A."/>
            <person name="Suttiyut T."/>
            <person name="Ogas R."/>
            <person name="Tomko P."/>
            <person name="Gavelis G."/>
            <person name="Widhalm J.R."/>
            <person name="Wisecaver J.H."/>
        </authorList>
    </citation>
    <scope>NUCLEOTIDE SEQUENCE</scope>
    <source>
        <strain evidence="5">ECLA1</strain>
    </source>
</reference>
<evidence type="ECO:0000313" key="6">
    <source>
        <dbReference type="Proteomes" id="UP001283361"/>
    </source>
</evidence>
<accession>A0AAE1D404</accession>
<dbReference type="SUPFAM" id="SSF48371">
    <property type="entry name" value="ARM repeat"/>
    <property type="match status" value="1"/>
</dbReference>
<dbReference type="PANTHER" id="PTHR11223">
    <property type="entry name" value="EXPORTIN 1/5"/>
    <property type="match status" value="1"/>
</dbReference>
<dbReference type="GO" id="GO:0003723">
    <property type="term" value="F:RNA binding"/>
    <property type="evidence" value="ECO:0007669"/>
    <property type="project" value="TreeGrafter"/>
</dbReference>
<organism evidence="5 6">
    <name type="scientific">Elysia crispata</name>
    <name type="common">lettuce slug</name>
    <dbReference type="NCBI Taxonomy" id="231223"/>
    <lineage>
        <taxon>Eukaryota</taxon>
        <taxon>Metazoa</taxon>
        <taxon>Spiralia</taxon>
        <taxon>Lophotrochozoa</taxon>
        <taxon>Mollusca</taxon>
        <taxon>Gastropoda</taxon>
        <taxon>Heterobranchia</taxon>
        <taxon>Euthyneura</taxon>
        <taxon>Panpulmonata</taxon>
        <taxon>Sacoglossa</taxon>
        <taxon>Placobranchoidea</taxon>
        <taxon>Plakobranchidae</taxon>
        <taxon>Elysia</taxon>
    </lineage>
</organism>
<feature type="domain" description="Exportin-1/Importin-beta-like" evidence="3">
    <location>
        <begin position="113"/>
        <end position="267"/>
    </location>
</feature>
<dbReference type="Gene3D" id="1.25.10.10">
    <property type="entry name" value="Leucine-rich Repeat Variant"/>
    <property type="match status" value="1"/>
</dbReference>
<protein>
    <recommendedName>
        <fullName evidence="7">Exportin-5</fullName>
    </recommendedName>
</protein>
<dbReference type="InterPro" id="IPR016024">
    <property type="entry name" value="ARM-type_fold"/>
</dbReference>
<keyword evidence="6" id="KW-1185">Reference proteome</keyword>
<dbReference type="InterPro" id="IPR001494">
    <property type="entry name" value="Importin-beta_N"/>
</dbReference>
<name>A0AAE1D404_9GAST</name>
<dbReference type="GO" id="GO:0006611">
    <property type="term" value="P:protein export from nucleus"/>
    <property type="evidence" value="ECO:0007669"/>
    <property type="project" value="InterPro"/>
</dbReference>
<dbReference type="GO" id="GO:0005737">
    <property type="term" value="C:cytoplasm"/>
    <property type="evidence" value="ECO:0007669"/>
    <property type="project" value="TreeGrafter"/>
</dbReference>
<dbReference type="AlphaFoldDB" id="A0AAE1D404"/>
<dbReference type="EMBL" id="JAWDGP010005602">
    <property type="protein sequence ID" value="KAK3755343.1"/>
    <property type="molecule type" value="Genomic_DNA"/>
</dbReference>
<evidence type="ECO:0000259" key="2">
    <source>
        <dbReference type="Pfam" id="PF03810"/>
    </source>
</evidence>
<dbReference type="InterPro" id="IPR045065">
    <property type="entry name" value="XPO1/5"/>
</dbReference>
<comment type="similarity">
    <text evidence="1">Belongs to the exportin family.</text>
</comment>
<dbReference type="GO" id="GO:0005049">
    <property type="term" value="F:nuclear export signal receptor activity"/>
    <property type="evidence" value="ECO:0007669"/>
    <property type="project" value="InterPro"/>
</dbReference>
<dbReference type="GO" id="GO:0006405">
    <property type="term" value="P:RNA export from nucleus"/>
    <property type="evidence" value="ECO:0007669"/>
    <property type="project" value="TreeGrafter"/>
</dbReference>
<dbReference type="Pfam" id="PF19273">
    <property type="entry name" value="Exportin-5"/>
    <property type="match status" value="1"/>
</dbReference>
<dbReference type="InterPro" id="IPR013598">
    <property type="entry name" value="Exportin-1/Importin-b-like"/>
</dbReference>
<dbReference type="PANTHER" id="PTHR11223:SF3">
    <property type="entry name" value="EXPORTIN-5"/>
    <property type="match status" value="1"/>
</dbReference>
<dbReference type="GO" id="GO:0042565">
    <property type="term" value="C:RNA nuclear export complex"/>
    <property type="evidence" value="ECO:0007669"/>
    <property type="project" value="TreeGrafter"/>
</dbReference>
<dbReference type="Pfam" id="PF08389">
    <property type="entry name" value="Xpo1"/>
    <property type="match status" value="1"/>
</dbReference>
<evidence type="ECO:0008006" key="7">
    <source>
        <dbReference type="Google" id="ProtNLM"/>
    </source>
</evidence>
<proteinExistence type="inferred from homology"/>
<dbReference type="Pfam" id="PF03810">
    <property type="entry name" value="IBN_N"/>
    <property type="match status" value="1"/>
</dbReference>
<evidence type="ECO:0000313" key="5">
    <source>
        <dbReference type="EMBL" id="KAK3755343.1"/>
    </source>
</evidence>
<feature type="domain" description="Exportin-5 C-terminal" evidence="4">
    <location>
        <begin position="310"/>
        <end position="1152"/>
    </location>
</feature>
<sequence>MVVPALQLQLETAHALAAAVETVMNPYATNELRQEAHKICEDFKENSKIGVQYGFKLAEKNNSAVVRHFGLQLVEHCIKYRWNDITDSDKSDLKVNTLKLIDQGTLDILVEEQHIKDGVARIIVELMKRVWPQLWDNLFTDFTLLCQNGETQTELVLQILLRFTEDVVRFQNIPQQRMRELRLALSSSMASIFSFLLYILKKHLEIYQTQSGPTGEKSCRICQAVLDTLTAFVDWVMVIHITESQILPLLCSLLTDKELCLRASECLLLIVGRKGRPCERKPLMVLFNEEAMTVLLQAANNATEHITESNNFIFLKRLCEILFETGKQLCILWGSAEDTGQPPNFEMYLKALLAFTEHPSQSLRHMIYSIWMVFLRHPLASKDPVFQAVVPTLVRSGTVCLHKVGYPSQNNSLSCEYSRLEFDSDEEFNVVLSNLRVIVVETIRLMSSMFPKLTFSVASAWLLENLSKPIEIGPGAGKNIEKGICNLSSPSFITWDACSVFLEAVMSKVFLADGEQPSIQEGIDLLYKTLDYEMQDPLILSAVLSCISALFPFLNHSPKTVPRVLTKIFGAVVFNLPGQTKSKRSQAVKNVRVHACSVLVKVCKNYPDLFLPEFNHLYDCMKQLDTDPDQLSQMEKIILIEALIIVSNQFHDFKRQSAFIEEIILPVKLLWSSADFAKAFSSPDCFMSYVGLDQAAVEPSSADTCGINRSHILNCINTILAIIKRSQCPSEYSVAQAGGFIIKDTTNSIMCNPATSHVIPLLDNLVTLLKTAACLFKPEYMSLRHNDFIKAYDIMEHDRLSILGIPPACVDNSDSLVYRHPLERMQNFITAVFEYGFHILGNCCSCLGSEFYQMPGLAKGVKENLLIYFKLLPDFRKRIFIRNFVKPLVQNCPKEHYQTVAIPVLLDLCPQVFQKLTERWQQINQRLEEMSKNDEEEDPESQEVLETQVMRQLTKEYIELLVMICIGKALNTEIKEEQAMDEEDPSQKHQGGPIFKDLNDFGVTVTSTPELYPCIIMCVLTGLSWPDSYVCHRCTMLILPFCKQLIATNQLSSEAMQHVFVSVLSSLQMHGHTESCQSNLISLGIALYESFSKSYPCMTEVLRQVPDVEKELIKQLDEKINAPPSKTCMEKKKKDLFRRIVSNLIGKDVSQRFQRHAQFSSLPRLFLESRRAKNPRIDEIENDAMGLCELFAPSSD</sequence>